<name>A0A1D2JCP4_PARBR</name>
<evidence type="ECO:0000313" key="2">
    <source>
        <dbReference type="Proteomes" id="UP000242814"/>
    </source>
</evidence>
<sequence>MAQTMSQTMKPEIILFTDLEKWPAGLSAFQEQPATALVSLG</sequence>
<comment type="caution">
    <text evidence="1">The sequence shown here is derived from an EMBL/GenBank/DDBJ whole genome shotgun (WGS) entry which is preliminary data.</text>
</comment>
<reference evidence="1 2" key="1">
    <citation type="submission" date="2016-06" db="EMBL/GenBank/DDBJ databases">
        <authorList>
            <person name="Kjaerup R.B."/>
            <person name="Dalgaard T.S."/>
            <person name="Juul-Madsen H.R."/>
        </authorList>
    </citation>
    <scope>NUCLEOTIDE SEQUENCE [LARGE SCALE GENOMIC DNA]</scope>
    <source>
        <strain evidence="1 2">Pb300</strain>
    </source>
</reference>
<dbReference type="EMBL" id="LZYO01000188">
    <property type="protein sequence ID" value="ODH26401.1"/>
    <property type="molecule type" value="Genomic_DNA"/>
</dbReference>
<gene>
    <name evidence="1" type="ORF">ACO22_04619</name>
</gene>
<dbReference type="AlphaFoldDB" id="A0A1D2JCP4"/>
<organism evidence="1 2">
    <name type="scientific">Paracoccidioides brasiliensis</name>
    <dbReference type="NCBI Taxonomy" id="121759"/>
    <lineage>
        <taxon>Eukaryota</taxon>
        <taxon>Fungi</taxon>
        <taxon>Dikarya</taxon>
        <taxon>Ascomycota</taxon>
        <taxon>Pezizomycotina</taxon>
        <taxon>Eurotiomycetes</taxon>
        <taxon>Eurotiomycetidae</taxon>
        <taxon>Onygenales</taxon>
        <taxon>Ajellomycetaceae</taxon>
        <taxon>Paracoccidioides</taxon>
    </lineage>
</organism>
<evidence type="ECO:0000313" key="1">
    <source>
        <dbReference type="EMBL" id="ODH26401.1"/>
    </source>
</evidence>
<protein>
    <submittedName>
        <fullName evidence="1">Uncharacterized protein</fullName>
    </submittedName>
</protein>
<accession>A0A1D2JCP4</accession>
<dbReference type="Proteomes" id="UP000242814">
    <property type="component" value="Unassembled WGS sequence"/>
</dbReference>
<proteinExistence type="predicted"/>